<evidence type="ECO:0000313" key="2">
    <source>
        <dbReference type="Proteomes" id="UP001341840"/>
    </source>
</evidence>
<gene>
    <name evidence="1" type="ORF">PIB30_045327</name>
</gene>
<dbReference type="EMBL" id="JASCZI010241931">
    <property type="protein sequence ID" value="MED6208465.1"/>
    <property type="molecule type" value="Genomic_DNA"/>
</dbReference>
<reference evidence="1 2" key="1">
    <citation type="journal article" date="2023" name="Plants (Basel)">
        <title>Bridging the Gap: Combining Genomics and Transcriptomics Approaches to Understand Stylosanthes scabra, an Orphan Legume from the Brazilian Caatinga.</title>
        <authorList>
            <person name="Ferreira-Neto J.R.C."/>
            <person name="da Silva M.D."/>
            <person name="Binneck E."/>
            <person name="de Melo N.F."/>
            <person name="da Silva R.H."/>
            <person name="de Melo A.L.T.M."/>
            <person name="Pandolfi V."/>
            <person name="Bustamante F.O."/>
            <person name="Brasileiro-Vidal A.C."/>
            <person name="Benko-Iseppon A.M."/>
        </authorList>
    </citation>
    <scope>NUCLEOTIDE SEQUENCE [LARGE SCALE GENOMIC DNA]</scope>
    <source>
        <tissue evidence="1">Leaves</tissue>
    </source>
</reference>
<dbReference type="Proteomes" id="UP001341840">
    <property type="component" value="Unassembled WGS sequence"/>
</dbReference>
<name>A0ABU6YDH5_9FABA</name>
<proteinExistence type="predicted"/>
<accession>A0ABU6YDH5</accession>
<evidence type="ECO:0000313" key="1">
    <source>
        <dbReference type="EMBL" id="MED6208465.1"/>
    </source>
</evidence>
<sequence>MEQHQARDEMEVVRDLNGPRLPKAYTSQDFEKSEMELLQNATIESIQYLVSQKQQATVIVYSLATHSSCYLGKIVHCKFFMWLD</sequence>
<protein>
    <submittedName>
        <fullName evidence="1">Uncharacterized protein</fullName>
    </submittedName>
</protein>
<keyword evidence="2" id="KW-1185">Reference proteome</keyword>
<comment type="caution">
    <text evidence="1">The sequence shown here is derived from an EMBL/GenBank/DDBJ whole genome shotgun (WGS) entry which is preliminary data.</text>
</comment>
<organism evidence="1 2">
    <name type="scientific">Stylosanthes scabra</name>
    <dbReference type="NCBI Taxonomy" id="79078"/>
    <lineage>
        <taxon>Eukaryota</taxon>
        <taxon>Viridiplantae</taxon>
        <taxon>Streptophyta</taxon>
        <taxon>Embryophyta</taxon>
        <taxon>Tracheophyta</taxon>
        <taxon>Spermatophyta</taxon>
        <taxon>Magnoliopsida</taxon>
        <taxon>eudicotyledons</taxon>
        <taxon>Gunneridae</taxon>
        <taxon>Pentapetalae</taxon>
        <taxon>rosids</taxon>
        <taxon>fabids</taxon>
        <taxon>Fabales</taxon>
        <taxon>Fabaceae</taxon>
        <taxon>Papilionoideae</taxon>
        <taxon>50 kb inversion clade</taxon>
        <taxon>dalbergioids sensu lato</taxon>
        <taxon>Dalbergieae</taxon>
        <taxon>Pterocarpus clade</taxon>
        <taxon>Stylosanthes</taxon>
    </lineage>
</organism>